<gene>
    <name evidence="6" type="ORF">Rcae01_00669</name>
</gene>
<protein>
    <recommendedName>
        <fullName evidence="5">Probable membrane transporter protein</fullName>
    </recommendedName>
</protein>
<dbReference type="RefSeq" id="WP_345682293.1">
    <property type="nucleotide sequence ID" value="NZ_BAABRO010000001.1"/>
</dbReference>
<reference evidence="6 7" key="1">
    <citation type="submission" date="2024-02" db="EMBL/GenBank/DDBJ databases">
        <title>Rhodopirellula caenicola NBRC 110016.</title>
        <authorList>
            <person name="Ichikawa N."/>
            <person name="Katano-Makiyama Y."/>
            <person name="Hidaka K."/>
        </authorList>
    </citation>
    <scope>NUCLEOTIDE SEQUENCE [LARGE SCALE GENOMIC DNA]</scope>
    <source>
        <strain evidence="6 7">NBRC 110016</strain>
    </source>
</reference>
<keyword evidence="5" id="KW-1003">Cell membrane</keyword>
<feature type="transmembrane region" description="Helical" evidence="5">
    <location>
        <begin position="100"/>
        <end position="119"/>
    </location>
</feature>
<feature type="transmembrane region" description="Helical" evidence="5">
    <location>
        <begin position="230"/>
        <end position="247"/>
    </location>
</feature>
<dbReference type="InterPro" id="IPR002781">
    <property type="entry name" value="TM_pro_TauE-like"/>
</dbReference>
<dbReference type="InterPro" id="IPR051598">
    <property type="entry name" value="TSUP/Inactive_protease-like"/>
</dbReference>
<organism evidence="6 7">
    <name type="scientific">Novipirellula caenicola</name>
    <dbReference type="NCBI Taxonomy" id="1536901"/>
    <lineage>
        <taxon>Bacteria</taxon>
        <taxon>Pseudomonadati</taxon>
        <taxon>Planctomycetota</taxon>
        <taxon>Planctomycetia</taxon>
        <taxon>Pirellulales</taxon>
        <taxon>Pirellulaceae</taxon>
        <taxon>Novipirellula</taxon>
    </lineage>
</organism>
<keyword evidence="3 5" id="KW-1133">Transmembrane helix</keyword>
<evidence type="ECO:0000313" key="6">
    <source>
        <dbReference type="EMBL" id="GAA5505227.1"/>
    </source>
</evidence>
<feature type="transmembrane region" description="Helical" evidence="5">
    <location>
        <begin position="73"/>
        <end position="94"/>
    </location>
</feature>
<evidence type="ECO:0000256" key="4">
    <source>
        <dbReference type="ARBA" id="ARBA00023136"/>
    </source>
</evidence>
<keyword evidence="2 5" id="KW-0812">Transmembrane</keyword>
<dbReference type="Proteomes" id="UP001416858">
    <property type="component" value="Unassembled WGS sequence"/>
</dbReference>
<evidence type="ECO:0000256" key="5">
    <source>
        <dbReference type="RuleBase" id="RU363041"/>
    </source>
</evidence>
<name>A0ABP9VJ45_9BACT</name>
<feature type="transmembrane region" description="Helical" evidence="5">
    <location>
        <begin position="131"/>
        <end position="164"/>
    </location>
</feature>
<feature type="transmembrane region" description="Helical" evidence="5">
    <location>
        <begin position="170"/>
        <end position="188"/>
    </location>
</feature>
<feature type="transmembrane region" description="Helical" evidence="5">
    <location>
        <begin position="32"/>
        <end position="61"/>
    </location>
</feature>
<evidence type="ECO:0000256" key="2">
    <source>
        <dbReference type="ARBA" id="ARBA00022692"/>
    </source>
</evidence>
<keyword evidence="4 5" id="KW-0472">Membrane</keyword>
<dbReference type="PANTHER" id="PTHR43701">
    <property type="entry name" value="MEMBRANE TRANSPORTER PROTEIN MJ0441-RELATED"/>
    <property type="match status" value="1"/>
</dbReference>
<dbReference type="Pfam" id="PF01925">
    <property type="entry name" value="TauE"/>
    <property type="match status" value="1"/>
</dbReference>
<sequence>MDPLITALVLALLVGITLGIFGAGGSILTLPIFTFVLGVPVGQAVAMSMVVVGGCSLPAAVRYWQQGNFHLRAAVLFSVSGALGAYAGSFLTALVSERTLLLIFAAIMLGAGIAMVWGRGENDQRERGCRIWPCLLIGAIVGVLTGFLGVGGGFLIVPALVLFAGVDAKRAVGTSLAIISLNTVAGLAGQLRSTDIDWRITLAFFALAFLGMLIGLVLSEWLPAERIRTAFGWFVIVLALVIGGLALRKNPDHDDRGQRSASVTEAVRIQRAGVDGPIMGQARF</sequence>
<accession>A0ABP9VJ45</accession>
<evidence type="ECO:0000256" key="1">
    <source>
        <dbReference type="ARBA" id="ARBA00004141"/>
    </source>
</evidence>
<keyword evidence="7" id="KW-1185">Reference proteome</keyword>
<evidence type="ECO:0000256" key="3">
    <source>
        <dbReference type="ARBA" id="ARBA00022989"/>
    </source>
</evidence>
<evidence type="ECO:0000313" key="7">
    <source>
        <dbReference type="Proteomes" id="UP001416858"/>
    </source>
</evidence>
<feature type="transmembrane region" description="Helical" evidence="5">
    <location>
        <begin position="200"/>
        <end position="218"/>
    </location>
</feature>
<comment type="caution">
    <text evidence="6">The sequence shown here is derived from an EMBL/GenBank/DDBJ whole genome shotgun (WGS) entry which is preliminary data.</text>
</comment>
<dbReference type="EMBL" id="BAABRO010000001">
    <property type="protein sequence ID" value="GAA5505227.1"/>
    <property type="molecule type" value="Genomic_DNA"/>
</dbReference>
<dbReference type="PANTHER" id="PTHR43701:SF2">
    <property type="entry name" value="MEMBRANE TRANSPORTER PROTEIN YJNA-RELATED"/>
    <property type="match status" value="1"/>
</dbReference>
<proteinExistence type="inferred from homology"/>
<comment type="subcellular location">
    <subcellularLocation>
        <location evidence="5">Cell membrane</location>
        <topology evidence="5">Multi-pass membrane protein</topology>
    </subcellularLocation>
    <subcellularLocation>
        <location evidence="1">Membrane</location>
        <topology evidence="1">Multi-pass membrane protein</topology>
    </subcellularLocation>
</comment>
<comment type="similarity">
    <text evidence="5">Belongs to the 4-toluene sulfonate uptake permease (TSUP) (TC 2.A.102) family.</text>
</comment>